<dbReference type="EMBL" id="CP098242">
    <property type="protein sequence ID" value="WAW10102.1"/>
    <property type="molecule type" value="Genomic_DNA"/>
</dbReference>
<evidence type="ECO:0000313" key="5">
    <source>
        <dbReference type="Proteomes" id="UP001156215"/>
    </source>
</evidence>
<keyword evidence="2" id="KW-0560">Oxidoreductase</keyword>
<evidence type="ECO:0000256" key="1">
    <source>
        <dbReference type="ARBA" id="ARBA00022630"/>
    </source>
</evidence>
<dbReference type="InterPro" id="IPR013785">
    <property type="entry name" value="Aldolase_TIM"/>
</dbReference>
<dbReference type="GO" id="GO:0016491">
    <property type="term" value="F:oxidoreductase activity"/>
    <property type="evidence" value="ECO:0007669"/>
    <property type="project" value="UniProtKB-KW"/>
</dbReference>
<evidence type="ECO:0000256" key="2">
    <source>
        <dbReference type="ARBA" id="ARBA00023002"/>
    </source>
</evidence>
<dbReference type="CDD" id="cd02803">
    <property type="entry name" value="OYE_like_FMN_family"/>
    <property type="match status" value="1"/>
</dbReference>
<accession>A0A9E9LYW2</accession>
<dbReference type="InterPro" id="IPR001155">
    <property type="entry name" value="OxRdtase_FMN_N"/>
</dbReference>
<dbReference type="Proteomes" id="UP001156215">
    <property type="component" value="Chromosome"/>
</dbReference>
<dbReference type="PANTHER" id="PTHR43656">
    <property type="entry name" value="BINDING OXIDOREDUCTASE, PUTATIVE (AFU_ORTHOLOGUE AFUA_2G08260)-RELATED"/>
    <property type="match status" value="1"/>
</dbReference>
<protein>
    <submittedName>
        <fullName evidence="4">NADH:flavin oxidoreductase</fullName>
    </submittedName>
</protein>
<gene>
    <name evidence="4" type="ORF">NB640_00015</name>
</gene>
<reference evidence="4" key="1">
    <citation type="journal article" date="2022" name="Front. Microbiol.">
        <title>New perspectives on an old grouping: The genomic and phenotypic variability of Oxalobacter formigenes and the implications for calcium oxalate stone prevention.</title>
        <authorList>
            <person name="Chmiel J.A."/>
            <person name="Carr C."/>
            <person name="Stuivenberg G.A."/>
            <person name="Venema R."/>
            <person name="Chanyi R.M."/>
            <person name="Al K.F."/>
            <person name="Giguere D."/>
            <person name="Say H."/>
            <person name="Akouris P.P."/>
            <person name="Dominguez Romero S.A."/>
            <person name="Kwong A."/>
            <person name="Tai V."/>
            <person name="Koval S.F."/>
            <person name="Razvi H."/>
            <person name="Bjazevic J."/>
            <person name="Burton J.P."/>
        </authorList>
    </citation>
    <scope>NUCLEOTIDE SEQUENCE</scope>
    <source>
        <strain evidence="4">WoOx3</strain>
    </source>
</reference>
<name>A0A9E9LYW2_9BURK</name>
<keyword evidence="5" id="KW-1185">Reference proteome</keyword>
<dbReference type="GO" id="GO:0010181">
    <property type="term" value="F:FMN binding"/>
    <property type="evidence" value="ECO:0007669"/>
    <property type="project" value="InterPro"/>
</dbReference>
<dbReference type="PANTHER" id="PTHR43656:SF2">
    <property type="entry name" value="BINDING OXIDOREDUCTASE, PUTATIVE (AFU_ORTHOLOGUE AFUA_2G08260)-RELATED"/>
    <property type="match status" value="1"/>
</dbReference>
<dbReference type="Pfam" id="PF00724">
    <property type="entry name" value="Oxidored_FMN"/>
    <property type="match status" value="1"/>
</dbReference>
<proteinExistence type="predicted"/>
<dbReference type="AlphaFoldDB" id="A0A9E9LYW2"/>
<evidence type="ECO:0000313" key="4">
    <source>
        <dbReference type="EMBL" id="WAW10102.1"/>
    </source>
</evidence>
<dbReference type="Gene3D" id="3.20.20.70">
    <property type="entry name" value="Aldolase class I"/>
    <property type="match status" value="1"/>
</dbReference>
<keyword evidence="1" id="KW-0285">Flavoprotein</keyword>
<organism evidence="4 5">
    <name type="scientific">Oxalobacter vibrioformis</name>
    <dbReference type="NCBI Taxonomy" id="933080"/>
    <lineage>
        <taxon>Bacteria</taxon>
        <taxon>Pseudomonadati</taxon>
        <taxon>Pseudomonadota</taxon>
        <taxon>Betaproteobacteria</taxon>
        <taxon>Burkholderiales</taxon>
        <taxon>Oxalobacteraceae</taxon>
        <taxon>Oxalobacter</taxon>
    </lineage>
</organism>
<sequence>MKTLHDPISLGGIATQNRIVRSATFEFSHHAKGDYNPEYARIYETLAKGGVGIIITGMVAVDANSPINAQMIRAYDDQFVPGLRQIVEQVHASKSRLVVQISHCGVHAGHIESGGPRLGASAMQTTSGATVQAMTAEDIAGVAAHFAGTAARCREAGADGVQLHAAHGYLLSQFLSPYYNRRDDAYGGDIAGRSRIVMEVYDAIRERVGPDYPVWIKINNSDRTTPGLTQEECLWVCQALENRGIHAIEISGGLSVTPESSAVPMIKTPEEETPYASAALSIAEKISVPVISVCGYRTPKSIHEWLNRGKLEAIALSRPLIVEPDLPNRWKDGDTSRAICISCNQCFRPKESFGCQNPAFAGRTQRR</sequence>
<feature type="domain" description="NADH:flavin oxidoreductase/NADH oxidase N-terminal" evidence="3">
    <location>
        <begin position="4"/>
        <end position="333"/>
    </location>
</feature>
<evidence type="ECO:0000259" key="3">
    <source>
        <dbReference type="Pfam" id="PF00724"/>
    </source>
</evidence>
<dbReference type="InterPro" id="IPR051799">
    <property type="entry name" value="NADH_flavin_oxidoreductase"/>
</dbReference>
<dbReference type="KEGG" id="ovb:NB640_00015"/>
<dbReference type="SUPFAM" id="SSF51395">
    <property type="entry name" value="FMN-linked oxidoreductases"/>
    <property type="match status" value="1"/>
</dbReference>
<dbReference type="RefSeq" id="WP_269309100.1">
    <property type="nucleotide sequence ID" value="NZ_CP098242.1"/>
</dbReference>